<dbReference type="PANTHER" id="PTHR37507">
    <property type="entry name" value="SPORULATION PROTEIN YDCC"/>
    <property type="match status" value="1"/>
</dbReference>
<feature type="compositionally biased region" description="Basic and acidic residues" evidence="1">
    <location>
        <begin position="277"/>
        <end position="300"/>
    </location>
</feature>
<dbReference type="Proteomes" id="UP001501638">
    <property type="component" value="Unassembled WGS sequence"/>
</dbReference>
<keyword evidence="2" id="KW-0449">Lipoprotein</keyword>
<feature type="compositionally biased region" description="Gly residues" evidence="1">
    <location>
        <begin position="79"/>
        <end position="94"/>
    </location>
</feature>
<dbReference type="InterPro" id="IPR052944">
    <property type="entry name" value="Sporulation_related"/>
</dbReference>
<comment type="caution">
    <text evidence="2">The sequence shown here is derived from an EMBL/GenBank/DDBJ whole genome shotgun (WGS) entry which is preliminary data.</text>
</comment>
<proteinExistence type="predicted"/>
<gene>
    <name evidence="2" type="ORF">GCM10010405_00200</name>
</gene>
<dbReference type="Gene3D" id="2.50.20.10">
    <property type="entry name" value="Lipoprotein localisation LolA/LolB/LppX"/>
    <property type="match status" value="1"/>
</dbReference>
<evidence type="ECO:0000313" key="2">
    <source>
        <dbReference type="EMBL" id="GAA2421922.1"/>
    </source>
</evidence>
<sequence length="388" mass="40171">MAQTRPIKKALRYAVPATVAGAAAVTVGLVPALATPGDTDLPKISAEELITRIAASDTQRLSGTVKITTDLGLPALDGLGSGGHGGGEGNGGEDGGSEADPRNKLTELASGSHTLRVAADGPDRQRVSLVEEAAEYSLVRNGEDVWAYDSASNTVHHTVLPEGAGQEKAPEGLERITPQKAAEQALKAVDDTTSVTVDGTAKVAGQDAYQLLIRPKQPDSTVESVRIAVDADTGVPLRFTLAPQDGGKAAIDVGFTEVDFSKPAAETFAFKPPKGAEVTEERLDDVRGDSAAPEREKDPRSAPSGLEVIGEGWNSVAEFELPADVADGVKGPEAQKLLGNLTDEVKGDFGTGRFFGTRLVNALITDDGTVYVGAVTRDGLVKAANAAE</sequence>
<evidence type="ECO:0000256" key="1">
    <source>
        <dbReference type="SAM" id="MobiDB-lite"/>
    </source>
</evidence>
<accession>A0ABN3J633</accession>
<protein>
    <submittedName>
        <fullName evidence="2">Outer membrane lipoprotein carrier protein LolA</fullName>
    </submittedName>
</protein>
<dbReference type="EMBL" id="BAAASZ010000002">
    <property type="protein sequence ID" value="GAA2421922.1"/>
    <property type="molecule type" value="Genomic_DNA"/>
</dbReference>
<reference evidence="2 3" key="1">
    <citation type="journal article" date="2019" name="Int. J. Syst. Evol. Microbiol.">
        <title>The Global Catalogue of Microorganisms (GCM) 10K type strain sequencing project: providing services to taxonomists for standard genome sequencing and annotation.</title>
        <authorList>
            <consortium name="The Broad Institute Genomics Platform"/>
            <consortium name="The Broad Institute Genome Sequencing Center for Infectious Disease"/>
            <person name="Wu L."/>
            <person name="Ma J."/>
        </authorList>
    </citation>
    <scope>NUCLEOTIDE SEQUENCE [LARGE SCALE GENOMIC DNA]</scope>
    <source>
        <strain evidence="2 3">JCM 6305</strain>
    </source>
</reference>
<dbReference type="CDD" id="cd16325">
    <property type="entry name" value="LolA"/>
    <property type="match status" value="1"/>
</dbReference>
<evidence type="ECO:0000313" key="3">
    <source>
        <dbReference type="Proteomes" id="UP001501638"/>
    </source>
</evidence>
<feature type="region of interest" description="Disordered" evidence="1">
    <location>
        <begin position="273"/>
        <end position="307"/>
    </location>
</feature>
<name>A0ABN3J633_9ACTN</name>
<dbReference type="InterPro" id="IPR029046">
    <property type="entry name" value="LolA/LolB/LppX"/>
</dbReference>
<organism evidence="2 3">
    <name type="scientific">Streptomyces macrosporus</name>
    <dbReference type="NCBI Taxonomy" id="44032"/>
    <lineage>
        <taxon>Bacteria</taxon>
        <taxon>Bacillati</taxon>
        <taxon>Actinomycetota</taxon>
        <taxon>Actinomycetes</taxon>
        <taxon>Kitasatosporales</taxon>
        <taxon>Streptomycetaceae</taxon>
        <taxon>Streptomyces</taxon>
    </lineage>
</organism>
<dbReference type="PANTHER" id="PTHR37507:SF2">
    <property type="entry name" value="SPORULATION PROTEIN YDCC"/>
    <property type="match status" value="1"/>
</dbReference>
<dbReference type="InterPro" id="IPR004564">
    <property type="entry name" value="OM_lipoprot_carrier_LolA-like"/>
</dbReference>
<feature type="region of interest" description="Disordered" evidence="1">
    <location>
        <begin position="74"/>
        <end position="104"/>
    </location>
</feature>
<dbReference type="RefSeq" id="WP_344319892.1">
    <property type="nucleotide sequence ID" value="NZ_BAAASZ010000002.1"/>
</dbReference>
<dbReference type="SUPFAM" id="SSF89392">
    <property type="entry name" value="Prokaryotic lipoproteins and lipoprotein localization factors"/>
    <property type="match status" value="1"/>
</dbReference>
<keyword evidence="3" id="KW-1185">Reference proteome</keyword>